<dbReference type="RefSeq" id="WP_353066963.1">
    <property type="nucleotide sequence ID" value="NZ_CP132942.1"/>
</dbReference>
<dbReference type="SUPFAM" id="SSF55424">
    <property type="entry name" value="FAD/NAD-linked reductases, dimerisation (C-terminal) domain"/>
    <property type="match status" value="1"/>
</dbReference>
<reference evidence="2" key="2">
    <citation type="journal article" date="2024" name="Environ. Microbiol.">
        <title>Genome analysis and description of Tunturibacter gen. nov. expands the diversity of Terriglobia in tundra soils.</title>
        <authorList>
            <person name="Messyasz A."/>
            <person name="Mannisto M.K."/>
            <person name="Kerkhof L.J."/>
            <person name="Haggblom M.M."/>
        </authorList>
    </citation>
    <scope>NUCLEOTIDE SEQUENCE</scope>
    <source>
        <strain evidence="2">X5P6</strain>
    </source>
</reference>
<name>A0AAU7ZVX0_9BACT</name>
<accession>A0AAU7ZVX0</accession>
<protein>
    <recommendedName>
        <fullName evidence="1">Pyridine nucleotide-disulphide oxidoreductase dimerisation domain-containing protein</fullName>
    </recommendedName>
</protein>
<feature type="domain" description="Pyridine nucleotide-disulphide oxidoreductase dimerisation" evidence="1">
    <location>
        <begin position="1"/>
        <end position="58"/>
    </location>
</feature>
<evidence type="ECO:0000259" key="1">
    <source>
        <dbReference type="Pfam" id="PF02852"/>
    </source>
</evidence>
<dbReference type="EMBL" id="CP132942">
    <property type="protein sequence ID" value="XCB35170.1"/>
    <property type="molecule type" value="Genomic_DNA"/>
</dbReference>
<dbReference type="AlphaFoldDB" id="A0AAU7ZVX0"/>
<dbReference type="Pfam" id="PF02852">
    <property type="entry name" value="Pyr_redox_dim"/>
    <property type="match status" value="1"/>
</dbReference>
<organism evidence="2">
    <name type="scientific">Tunturiibacter psychrotolerans</name>
    <dbReference type="NCBI Taxonomy" id="3069686"/>
    <lineage>
        <taxon>Bacteria</taxon>
        <taxon>Pseudomonadati</taxon>
        <taxon>Acidobacteriota</taxon>
        <taxon>Terriglobia</taxon>
        <taxon>Terriglobales</taxon>
        <taxon>Acidobacteriaceae</taxon>
        <taxon>Tunturiibacter</taxon>
    </lineage>
</organism>
<dbReference type="Gene3D" id="3.30.390.30">
    <property type="match status" value="1"/>
</dbReference>
<dbReference type="InterPro" id="IPR016156">
    <property type="entry name" value="FAD/NAD-linked_Rdtase_dimer_sf"/>
</dbReference>
<gene>
    <name evidence="2" type="ORF">RBB77_09820</name>
</gene>
<dbReference type="KEGG" id="tpsc:RBB77_09820"/>
<sequence>MKVLVDAETQEILGGTILGVGGDEAIHCIATAMYARQSASLLARSVHIHPTVAELIPTVFQTLQPLAP</sequence>
<proteinExistence type="predicted"/>
<reference evidence="2" key="1">
    <citation type="submission" date="2023-08" db="EMBL/GenBank/DDBJ databases">
        <authorList>
            <person name="Messyasz A."/>
            <person name="Mannisto M.K."/>
            <person name="Kerkhof L.J."/>
            <person name="Haggblom M."/>
        </authorList>
    </citation>
    <scope>NUCLEOTIDE SEQUENCE</scope>
    <source>
        <strain evidence="2">X5P6</strain>
    </source>
</reference>
<evidence type="ECO:0000313" key="2">
    <source>
        <dbReference type="EMBL" id="XCB35170.1"/>
    </source>
</evidence>
<dbReference type="InterPro" id="IPR004099">
    <property type="entry name" value="Pyr_nucl-diS_OxRdtase_dimer"/>
</dbReference>